<reference evidence="1" key="1">
    <citation type="submission" date="2023-01" db="EMBL/GenBank/DDBJ databases">
        <title>Genome assembly of the deep-sea coral Lophelia pertusa.</title>
        <authorList>
            <person name="Herrera S."/>
            <person name="Cordes E."/>
        </authorList>
    </citation>
    <scope>NUCLEOTIDE SEQUENCE</scope>
    <source>
        <strain evidence="1">USNM1676648</strain>
        <tissue evidence="1">Polyp</tissue>
    </source>
</reference>
<dbReference type="Proteomes" id="UP001163046">
    <property type="component" value="Unassembled WGS sequence"/>
</dbReference>
<protein>
    <submittedName>
        <fullName evidence="1">Uncharacterized protein</fullName>
    </submittedName>
</protein>
<comment type="caution">
    <text evidence="1">The sequence shown here is derived from an EMBL/GenBank/DDBJ whole genome shotgun (WGS) entry which is preliminary data.</text>
</comment>
<organism evidence="1 2">
    <name type="scientific">Desmophyllum pertusum</name>
    <dbReference type="NCBI Taxonomy" id="174260"/>
    <lineage>
        <taxon>Eukaryota</taxon>
        <taxon>Metazoa</taxon>
        <taxon>Cnidaria</taxon>
        <taxon>Anthozoa</taxon>
        <taxon>Hexacorallia</taxon>
        <taxon>Scleractinia</taxon>
        <taxon>Caryophylliina</taxon>
        <taxon>Caryophylliidae</taxon>
        <taxon>Desmophyllum</taxon>
    </lineage>
</organism>
<name>A0A9X0D060_9CNID</name>
<dbReference type="EMBL" id="MU825965">
    <property type="protein sequence ID" value="KAJ7381911.1"/>
    <property type="molecule type" value="Genomic_DNA"/>
</dbReference>
<sequence length="176" mass="19251">MNILGKFAVPSNSLTEKRRAALSMQGVAVVIIDGMGQHEWQAKQAICRTTLADPKKSADTRMLLHAIDAQREREEQHPSVSRRPDTDVLVLALWKYTSLCEEEERNFGGSGEPEDGAKVCLALEAFASLGSSAYTTCVQDACVLRCIEAGICVRLYRASLVTQITTVKELPAMVPV</sequence>
<proteinExistence type="predicted"/>
<accession>A0A9X0D060</accession>
<gene>
    <name evidence="1" type="ORF">OS493_038320</name>
</gene>
<dbReference type="AlphaFoldDB" id="A0A9X0D060"/>
<keyword evidence="2" id="KW-1185">Reference proteome</keyword>
<evidence type="ECO:0000313" key="2">
    <source>
        <dbReference type="Proteomes" id="UP001163046"/>
    </source>
</evidence>
<dbReference type="OrthoDB" id="6430887at2759"/>
<evidence type="ECO:0000313" key="1">
    <source>
        <dbReference type="EMBL" id="KAJ7381911.1"/>
    </source>
</evidence>